<keyword evidence="1" id="KW-1015">Disulfide bond</keyword>
<dbReference type="Proteomes" id="UP001044222">
    <property type="component" value="Chromosome 9"/>
</dbReference>
<dbReference type="InterPro" id="IPR013106">
    <property type="entry name" value="Ig_V-set"/>
</dbReference>
<dbReference type="InterPro" id="IPR051755">
    <property type="entry name" value="Ig-like_CS_Receptor"/>
</dbReference>
<dbReference type="AlphaFoldDB" id="A0A9D3M740"/>
<reference evidence="5" key="1">
    <citation type="submission" date="2021-01" db="EMBL/GenBank/DDBJ databases">
        <title>A chromosome-scale assembly of European eel, Anguilla anguilla.</title>
        <authorList>
            <person name="Henkel C."/>
            <person name="Jong-Raadsen S.A."/>
            <person name="Dufour S."/>
            <person name="Weltzien F.-A."/>
            <person name="Palstra A.P."/>
            <person name="Pelster B."/>
            <person name="Spaink H.P."/>
            <person name="Van Den Thillart G.E."/>
            <person name="Jansen H."/>
            <person name="Zahm M."/>
            <person name="Klopp C."/>
            <person name="Cedric C."/>
            <person name="Louis A."/>
            <person name="Berthelot C."/>
            <person name="Parey E."/>
            <person name="Roest Crollius H."/>
            <person name="Montfort J."/>
            <person name="Robinson-Rechavi M."/>
            <person name="Bucao C."/>
            <person name="Bouchez O."/>
            <person name="Gislard M."/>
            <person name="Lluch J."/>
            <person name="Milhes M."/>
            <person name="Lampietro C."/>
            <person name="Lopez Roques C."/>
            <person name="Donnadieu C."/>
            <person name="Braasch I."/>
            <person name="Desvignes T."/>
            <person name="Postlethwait J."/>
            <person name="Bobe J."/>
            <person name="Guiguen Y."/>
            <person name="Dirks R."/>
        </authorList>
    </citation>
    <scope>NUCLEOTIDE SEQUENCE</scope>
    <source>
        <strain evidence="5">Tag_6206</strain>
        <tissue evidence="5">Liver</tissue>
    </source>
</reference>
<keyword evidence="2" id="KW-0325">Glycoprotein</keyword>
<keyword evidence="3" id="KW-0472">Membrane</keyword>
<evidence type="ECO:0000256" key="3">
    <source>
        <dbReference type="SAM" id="Phobius"/>
    </source>
</evidence>
<feature type="domain" description="Ig-like" evidence="4">
    <location>
        <begin position="102"/>
        <end position="194"/>
    </location>
</feature>
<evidence type="ECO:0000259" key="4">
    <source>
        <dbReference type="PROSITE" id="PS50835"/>
    </source>
</evidence>
<dbReference type="InterPro" id="IPR007110">
    <property type="entry name" value="Ig-like_dom"/>
</dbReference>
<dbReference type="PROSITE" id="PS50835">
    <property type="entry name" value="IG_LIKE"/>
    <property type="match status" value="2"/>
</dbReference>
<comment type="caution">
    <text evidence="5">The sequence shown here is derived from an EMBL/GenBank/DDBJ whole genome shotgun (WGS) entry which is preliminary data.</text>
</comment>
<evidence type="ECO:0000256" key="2">
    <source>
        <dbReference type="ARBA" id="ARBA00023180"/>
    </source>
</evidence>
<keyword evidence="6" id="KW-1185">Reference proteome</keyword>
<organism evidence="5 6">
    <name type="scientific">Anguilla anguilla</name>
    <name type="common">European freshwater eel</name>
    <name type="synonym">Muraena anguilla</name>
    <dbReference type="NCBI Taxonomy" id="7936"/>
    <lineage>
        <taxon>Eukaryota</taxon>
        <taxon>Metazoa</taxon>
        <taxon>Chordata</taxon>
        <taxon>Craniata</taxon>
        <taxon>Vertebrata</taxon>
        <taxon>Euteleostomi</taxon>
        <taxon>Actinopterygii</taxon>
        <taxon>Neopterygii</taxon>
        <taxon>Teleostei</taxon>
        <taxon>Anguilliformes</taxon>
        <taxon>Anguillidae</taxon>
        <taxon>Anguilla</taxon>
    </lineage>
</organism>
<gene>
    <name evidence="5" type="ORF">ANANG_G00181720</name>
</gene>
<dbReference type="InterPro" id="IPR013783">
    <property type="entry name" value="Ig-like_fold"/>
</dbReference>
<dbReference type="EMBL" id="JAFIRN010000009">
    <property type="protein sequence ID" value="KAG5842812.1"/>
    <property type="molecule type" value="Genomic_DNA"/>
</dbReference>
<dbReference type="SMART" id="SM00409">
    <property type="entry name" value="IG"/>
    <property type="match status" value="1"/>
</dbReference>
<feature type="transmembrane region" description="Helical" evidence="3">
    <location>
        <begin position="213"/>
        <end position="237"/>
    </location>
</feature>
<evidence type="ECO:0000256" key="1">
    <source>
        <dbReference type="ARBA" id="ARBA00023157"/>
    </source>
</evidence>
<dbReference type="Pfam" id="PF07686">
    <property type="entry name" value="V-set"/>
    <property type="match status" value="1"/>
</dbReference>
<keyword evidence="3" id="KW-0812">Transmembrane</keyword>
<evidence type="ECO:0000313" key="6">
    <source>
        <dbReference type="Proteomes" id="UP001044222"/>
    </source>
</evidence>
<protein>
    <recommendedName>
        <fullName evidence="4">Ig-like domain-containing protein</fullName>
    </recommendedName>
</protein>
<dbReference type="PANTHER" id="PTHR19971">
    <property type="entry name" value="SIGNAL-REGULATORY PROTEIN BETA"/>
    <property type="match status" value="1"/>
</dbReference>
<evidence type="ECO:0000313" key="5">
    <source>
        <dbReference type="EMBL" id="KAG5842812.1"/>
    </source>
</evidence>
<dbReference type="SUPFAM" id="SSF48726">
    <property type="entry name" value="Immunoglobulin"/>
    <property type="match status" value="2"/>
</dbReference>
<dbReference type="InterPro" id="IPR036179">
    <property type="entry name" value="Ig-like_dom_sf"/>
</dbReference>
<dbReference type="InterPro" id="IPR003599">
    <property type="entry name" value="Ig_sub"/>
</dbReference>
<accession>A0A9D3M740</accession>
<feature type="domain" description="Ig-like" evidence="4">
    <location>
        <begin position="1"/>
        <end position="77"/>
    </location>
</feature>
<proteinExistence type="predicted"/>
<dbReference type="Gene3D" id="2.60.40.10">
    <property type="entry name" value="Immunoglobulins"/>
    <property type="match status" value="2"/>
</dbReference>
<keyword evidence="3" id="KW-1133">Transmembrane helix</keyword>
<sequence length="254" mass="28251">MEVEAGRTARLKCSTNGMPATYCYTIIWTRVDSRTKKLISLKNAPDFVNTVASEQTECSFDIKNATADDSGTYYCLVVYGKMVYIGNGSNVIVTQGRKTAPPSIEILGPSGDVHGSFTRLLCMIAGVVPKARMFWVIDGRERSGFTDTVWTKYGDEVVESTQSQVLVPAEQWERGAVCTCVVEFDGRNTSKSVQKGACSVITDHWEGCYATVAAYRVVVTTLCLLSWTMTITAGICFRRKRNREEKRSRRITEK</sequence>
<name>A0A9D3M740_ANGAN</name>